<gene>
    <name evidence="1" type="ORF">ANCCAN_02127</name>
</gene>
<reference evidence="1 2" key="1">
    <citation type="submission" date="2014-10" db="EMBL/GenBank/DDBJ databases">
        <title>Draft genome of the hookworm Ancylostoma caninum.</title>
        <authorList>
            <person name="Mitreva M."/>
        </authorList>
    </citation>
    <scope>NUCLEOTIDE SEQUENCE [LARGE SCALE GENOMIC DNA]</scope>
    <source>
        <strain evidence="1 2">Baltimore</strain>
    </source>
</reference>
<proteinExistence type="predicted"/>
<comment type="caution">
    <text evidence="1">The sequence shown here is derived from an EMBL/GenBank/DDBJ whole genome shotgun (WGS) entry which is preliminary data.</text>
</comment>
<accession>A0A368H8X6</accession>
<sequence length="119" mass="13594">MPFTWPAPAGEYNGMMAYKNGCRIEINKEQILKISDETNLGLLLREKLNEAYRNANKKALDMSAKKRRLNIGKELSQKPAVAAIRLGIDLLGQSKTPVKELLTEQELKDYEWITITWKS</sequence>
<evidence type="ECO:0000313" key="1">
    <source>
        <dbReference type="EMBL" id="RCN51767.1"/>
    </source>
</evidence>
<dbReference type="EMBL" id="JOJR01000011">
    <property type="protein sequence ID" value="RCN51767.1"/>
    <property type="molecule type" value="Genomic_DNA"/>
</dbReference>
<name>A0A368H8X6_ANCCA</name>
<organism evidence="1 2">
    <name type="scientific">Ancylostoma caninum</name>
    <name type="common">Dog hookworm</name>
    <dbReference type="NCBI Taxonomy" id="29170"/>
    <lineage>
        <taxon>Eukaryota</taxon>
        <taxon>Metazoa</taxon>
        <taxon>Ecdysozoa</taxon>
        <taxon>Nematoda</taxon>
        <taxon>Chromadorea</taxon>
        <taxon>Rhabditida</taxon>
        <taxon>Rhabditina</taxon>
        <taxon>Rhabditomorpha</taxon>
        <taxon>Strongyloidea</taxon>
        <taxon>Ancylostomatidae</taxon>
        <taxon>Ancylostomatinae</taxon>
        <taxon>Ancylostoma</taxon>
    </lineage>
</organism>
<dbReference type="Proteomes" id="UP000252519">
    <property type="component" value="Unassembled WGS sequence"/>
</dbReference>
<keyword evidence="2" id="KW-1185">Reference proteome</keyword>
<protein>
    <submittedName>
        <fullName evidence="1">Uncharacterized protein</fullName>
    </submittedName>
</protein>
<dbReference type="AlphaFoldDB" id="A0A368H8X6"/>
<evidence type="ECO:0000313" key="2">
    <source>
        <dbReference type="Proteomes" id="UP000252519"/>
    </source>
</evidence>